<dbReference type="RefSeq" id="WP_109677829.1">
    <property type="nucleotide sequence ID" value="NZ_QGDT01000017.1"/>
</dbReference>
<dbReference type="Gene3D" id="2.60.40.10">
    <property type="entry name" value="Immunoglobulins"/>
    <property type="match status" value="1"/>
</dbReference>
<keyword evidence="3" id="KW-1185">Reference proteome</keyword>
<accession>A0A316A9W2</accession>
<evidence type="ECO:0000313" key="3">
    <source>
        <dbReference type="Proteomes" id="UP000245880"/>
    </source>
</evidence>
<organism evidence="2 3">
    <name type="scientific">Dyadobacter jejuensis</name>
    <dbReference type="NCBI Taxonomy" id="1082580"/>
    <lineage>
        <taxon>Bacteria</taxon>
        <taxon>Pseudomonadati</taxon>
        <taxon>Bacteroidota</taxon>
        <taxon>Cytophagia</taxon>
        <taxon>Cytophagales</taxon>
        <taxon>Spirosomataceae</taxon>
        <taxon>Dyadobacter</taxon>
    </lineage>
</organism>
<feature type="domain" description="Secretion system C-terminal sorting" evidence="1">
    <location>
        <begin position="177"/>
        <end position="250"/>
    </location>
</feature>
<evidence type="ECO:0000259" key="1">
    <source>
        <dbReference type="Pfam" id="PF18962"/>
    </source>
</evidence>
<dbReference type="Proteomes" id="UP000245880">
    <property type="component" value="Unassembled WGS sequence"/>
</dbReference>
<evidence type="ECO:0000313" key="2">
    <source>
        <dbReference type="EMBL" id="PWJ54555.1"/>
    </source>
</evidence>
<name>A0A316A9W2_9BACT</name>
<dbReference type="OrthoDB" id="621707at2"/>
<dbReference type="Pfam" id="PF18962">
    <property type="entry name" value="Por_Secre_tail"/>
    <property type="match status" value="1"/>
</dbReference>
<protein>
    <submittedName>
        <fullName evidence="2">Putative secreted protein (Por secretion system target)</fullName>
    </submittedName>
</protein>
<reference evidence="2 3" key="1">
    <citation type="submission" date="2018-03" db="EMBL/GenBank/DDBJ databases">
        <title>Genomic Encyclopedia of Archaeal and Bacterial Type Strains, Phase II (KMG-II): from individual species to whole genera.</title>
        <authorList>
            <person name="Goeker M."/>
        </authorList>
    </citation>
    <scope>NUCLEOTIDE SEQUENCE [LARGE SCALE GENOMIC DNA]</scope>
    <source>
        <strain evidence="2 3">DSM 100346</strain>
    </source>
</reference>
<dbReference type="InterPro" id="IPR013783">
    <property type="entry name" value="Ig-like_fold"/>
</dbReference>
<comment type="caution">
    <text evidence="2">The sequence shown here is derived from an EMBL/GenBank/DDBJ whole genome shotgun (WGS) entry which is preliminary data.</text>
</comment>
<proteinExistence type="predicted"/>
<dbReference type="EMBL" id="QGDT01000017">
    <property type="protein sequence ID" value="PWJ54555.1"/>
    <property type="molecule type" value="Genomic_DNA"/>
</dbReference>
<dbReference type="AlphaFoldDB" id="A0A316A9W2"/>
<dbReference type="InterPro" id="IPR026444">
    <property type="entry name" value="Secre_tail"/>
</dbReference>
<dbReference type="NCBIfam" id="TIGR04183">
    <property type="entry name" value="Por_Secre_tail"/>
    <property type="match status" value="1"/>
</dbReference>
<feature type="non-terminal residue" evidence="2">
    <location>
        <position position="1"/>
    </location>
</feature>
<sequence>GAEASVAVAVSIPDMTTFATASNLRLVGWNGSAWVDLSGAPSAAANTEDSQLSGTVPNGITALGIGTIETPLPVELISFTASVTDCKVTLAWETTGEINLHHFEVEQSQDALHFTKLDQVRSSQIEGSGNTYTYSTTQPLGTSYYRLKMVDQDNTFAYSTLQSLTTTCGEPDATISVYPNPLTGAHQLVKVDYVTQYKGNAQLSVINLLGQQLIGQSLQIDGPGTTSFGAAALSSGIYFVRLRDANGKTISSTQKLVKR</sequence>
<gene>
    <name evidence="2" type="ORF">CLV98_11793</name>
</gene>